<feature type="domain" description="C3H1-type" evidence="7">
    <location>
        <begin position="135"/>
        <end position="163"/>
    </location>
</feature>
<keyword evidence="2" id="KW-0677">Repeat</keyword>
<protein>
    <recommendedName>
        <fullName evidence="7">C3H1-type domain-containing protein</fullName>
    </recommendedName>
</protein>
<evidence type="ECO:0000256" key="3">
    <source>
        <dbReference type="ARBA" id="ARBA00022771"/>
    </source>
</evidence>
<gene>
    <name evidence="8" type="ORF">PECAL_1P17590</name>
</gene>
<dbReference type="GO" id="GO:0000398">
    <property type="term" value="P:mRNA splicing, via spliceosome"/>
    <property type="evidence" value="ECO:0007669"/>
    <property type="project" value="InterPro"/>
</dbReference>
<keyword evidence="3 5" id="KW-0863">Zinc-finger</keyword>
<evidence type="ECO:0000259" key="7">
    <source>
        <dbReference type="PROSITE" id="PS50103"/>
    </source>
</evidence>
<keyword evidence="1 5" id="KW-0479">Metal-binding</keyword>
<organism evidence="8 9">
    <name type="scientific">Pelagomonas calceolata</name>
    <dbReference type="NCBI Taxonomy" id="35677"/>
    <lineage>
        <taxon>Eukaryota</taxon>
        <taxon>Sar</taxon>
        <taxon>Stramenopiles</taxon>
        <taxon>Ochrophyta</taxon>
        <taxon>Pelagophyceae</taxon>
        <taxon>Pelagomonadales</taxon>
        <taxon>Pelagomonadaceae</taxon>
        <taxon>Pelagomonas</taxon>
    </lineage>
</organism>
<dbReference type="GO" id="GO:0003723">
    <property type="term" value="F:RNA binding"/>
    <property type="evidence" value="ECO:0007669"/>
    <property type="project" value="InterPro"/>
</dbReference>
<dbReference type="InterPro" id="IPR009145">
    <property type="entry name" value="U2AF_small"/>
</dbReference>
<accession>A0A8J2WEK3</accession>
<feature type="compositionally biased region" description="Basic and acidic residues" evidence="6">
    <location>
        <begin position="104"/>
        <end position="119"/>
    </location>
</feature>
<comment type="caution">
    <text evidence="8">The sequence shown here is derived from an EMBL/GenBank/DDBJ whole genome shotgun (WGS) entry which is preliminary data.</text>
</comment>
<feature type="region of interest" description="Disordered" evidence="6">
    <location>
        <begin position="409"/>
        <end position="451"/>
    </location>
</feature>
<reference evidence="8" key="1">
    <citation type="submission" date="2021-11" db="EMBL/GenBank/DDBJ databases">
        <authorList>
            <consortium name="Genoscope - CEA"/>
            <person name="William W."/>
        </authorList>
    </citation>
    <scope>NUCLEOTIDE SEQUENCE</scope>
</reference>
<evidence type="ECO:0000256" key="4">
    <source>
        <dbReference type="ARBA" id="ARBA00022833"/>
    </source>
</evidence>
<evidence type="ECO:0000256" key="1">
    <source>
        <dbReference type="ARBA" id="ARBA00022723"/>
    </source>
</evidence>
<feature type="compositionally biased region" description="Gly residues" evidence="6">
    <location>
        <begin position="21"/>
        <end position="70"/>
    </location>
</feature>
<feature type="compositionally biased region" description="Gly residues" evidence="6">
    <location>
        <begin position="1"/>
        <end position="11"/>
    </location>
</feature>
<name>A0A8J2WEK3_9STRA</name>
<feature type="region of interest" description="Disordered" evidence="6">
    <location>
        <begin position="100"/>
        <end position="126"/>
    </location>
</feature>
<dbReference type="GO" id="GO:0089701">
    <property type="term" value="C:U2AF complex"/>
    <property type="evidence" value="ECO:0007669"/>
    <property type="project" value="InterPro"/>
</dbReference>
<dbReference type="PRINTS" id="PR01848">
    <property type="entry name" value="U2AUXFACTOR"/>
</dbReference>
<dbReference type="GO" id="GO:0008270">
    <property type="term" value="F:zinc ion binding"/>
    <property type="evidence" value="ECO:0007669"/>
    <property type="project" value="UniProtKB-KW"/>
</dbReference>
<dbReference type="InterPro" id="IPR000571">
    <property type="entry name" value="Znf_CCCH"/>
</dbReference>
<feature type="region of interest" description="Disordered" evidence="6">
    <location>
        <begin position="1"/>
        <end position="70"/>
    </location>
</feature>
<evidence type="ECO:0000256" key="6">
    <source>
        <dbReference type="SAM" id="MobiDB-lite"/>
    </source>
</evidence>
<dbReference type="EMBL" id="CAKKNE010000001">
    <property type="protein sequence ID" value="CAH0365325.1"/>
    <property type="molecule type" value="Genomic_DNA"/>
</dbReference>
<evidence type="ECO:0000313" key="8">
    <source>
        <dbReference type="EMBL" id="CAH0365325.1"/>
    </source>
</evidence>
<evidence type="ECO:0000256" key="2">
    <source>
        <dbReference type="ARBA" id="ARBA00022737"/>
    </source>
</evidence>
<keyword evidence="4 5" id="KW-0862">Zinc</keyword>
<feature type="zinc finger region" description="C3H1-type" evidence="5">
    <location>
        <begin position="135"/>
        <end position="163"/>
    </location>
</feature>
<dbReference type="Pfam" id="PF00642">
    <property type="entry name" value="zf-CCCH"/>
    <property type="match status" value="1"/>
</dbReference>
<keyword evidence="9" id="KW-1185">Reference proteome</keyword>
<evidence type="ECO:0000256" key="5">
    <source>
        <dbReference type="PROSITE-ProRule" id="PRU00723"/>
    </source>
</evidence>
<dbReference type="Proteomes" id="UP000789595">
    <property type="component" value="Unassembled WGS sequence"/>
</dbReference>
<evidence type="ECO:0000313" key="9">
    <source>
        <dbReference type="Proteomes" id="UP000789595"/>
    </source>
</evidence>
<dbReference type="PANTHER" id="PTHR12620">
    <property type="entry name" value="U2 SNRNP AUXILIARY FACTOR, SMALL SUBUNIT"/>
    <property type="match status" value="1"/>
</dbReference>
<proteinExistence type="predicted"/>
<sequence length="451" mass="48138">MSHYGGGGGGGRYDDRRGGGGDRYGGGGGDRYGGGGGGYRGGQGGYGSNDAYRGGGGGGDRYGGGGGGRYGGGGGGGYGGGGPPRGGGYGGGGGGGGYGGSRYDSSRDAGRNWRDRELGGARGGATHLARIHGTEEDKVNCPFYFKIGACRHGDRCSRQHHKPPFSQTMIVQHMYQNPASRTVWKSTSASGAHFSAMTRPRWLRRAVRNRHRHAIEQASRRWRGGRRDDSGRTRRKILICTQVADRGGRRRPVAARPEEGAGGVRRVLRGGLRRARRLRRDRGAQRLREPRRPHGRQRLLQVRRRGALGRGAQGALRPLLRGPAARLRVLARDGLPRGALPPVRRGRVHARRLLQLHAHPDAVALAPQGPREALQEEVAQGAREARAPGARRERVVERRRQGLALAQPLAQPLARQGQGEGPLALALARQGEGGEVAPRLPPRGRVTTLLP</sequence>
<dbReference type="AlphaFoldDB" id="A0A8J2WEK3"/>
<dbReference type="PROSITE" id="PS50103">
    <property type="entry name" value="ZF_C3H1"/>
    <property type="match status" value="1"/>
</dbReference>